<dbReference type="SMART" id="SM00867">
    <property type="entry name" value="YceI"/>
    <property type="match status" value="1"/>
</dbReference>
<dbReference type="SUPFAM" id="SSF101874">
    <property type="entry name" value="YceI-like"/>
    <property type="match status" value="1"/>
</dbReference>
<name>A0A538SUN3_UNCEI</name>
<evidence type="ECO:0000313" key="2">
    <source>
        <dbReference type="EMBL" id="TMQ55098.1"/>
    </source>
</evidence>
<dbReference type="InterPro" id="IPR036761">
    <property type="entry name" value="TTHA0802/YceI-like_sf"/>
</dbReference>
<dbReference type="PANTHER" id="PTHR34406:SF1">
    <property type="entry name" value="PROTEIN YCEI"/>
    <property type="match status" value="1"/>
</dbReference>
<reference evidence="2 3" key="1">
    <citation type="journal article" date="2019" name="Nat. Microbiol.">
        <title>Mediterranean grassland soil C-N compound turnover is dependent on rainfall and depth, and is mediated by genomically divergent microorganisms.</title>
        <authorList>
            <person name="Diamond S."/>
            <person name="Andeer P.F."/>
            <person name="Li Z."/>
            <person name="Crits-Christoph A."/>
            <person name="Burstein D."/>
            <person name="Anantharaman K."/>
            <person name="Lane K.R."/>
            <person name="Thomas B.C."/>
            <person name="Pan C."/>
            <person name="Northen T.R."/>
            <person name="Banfield J.F."/>
        </authorList>
    </citation>
    <scope>NUCLEOTIDE SEQUENCE [LARGE SCALE GENOMIC DNA]</scope>
    <source>
        <strain evidence="2">WS_4</strain>
    </source>
</reference>
<gene>
    <name evidence="2" type="ORF">E6K74_03975</name>
</gene>
<protein>
    <submittedName>
        <fullName evidence="2">YceI family protein</fullName>
    </submittedName>
</protein>
<dbReference type="Gene3D" id="2.40.128.110">
    <property type="entry name" value="Lipid/polyisoprenoid-binding, YceI-like"/>
    <property type="match status" value="1"/>
</dbReference>
<comment type="caution">
    <text evidence="2">The sequence shown here is derived from an EMBL/GenBank/DDBJ whole genome shotgun (WGS) entry which is preliminary data.</text>
</comment>
<accession>A0A538SUN3</accession>
<dbReference type="Proteomes" id="UP000319829">
    <property type="component" value="Unassembled WGS sequence"/>
</dbReference>
<dbReference type="InterPro" id="IPR007372">
    <property type="entry name" value="Lipid/polyisoprenoid-bd_YceI"/>
</dbReference>
<evidence type="ECO:0000259" key="1">
    <source>
        <dbReference type="SMART" id="SM00867"/>
    </source>
</evidence>
<dbReference type="EMBL" id="VBOU01000042">
    <property type="protein sequence ID" value="TMQ55098.1"/>
    <property type="molecule type" value="Genomic_DNA"/>
</dbReference>
<dbReference type="AlphaFoldDB" id="A0A538SUN3"/>
<sequence length="188" mass="21362">MAKWTFEPGHTAAEFRARHMMVTYVRGAFKNVHGALEFDPEKPRLSSVEVTIDPTTIWTGEPQRDAHLRSRDFLDVDEFPQITFKGGQVKVIGDHDYVVVGDLTIRGVTRSVSLRVSYLGQWQTPWWEEKDGQWIDRGPRLRAGFVATTEINRHDFGVSWNDTMDKGGLVVGDTVSITIDVEAVWESE</sequence>
<dbReference type="Pfam" id="PF04264">
    <property type="entry name" value="YceI"/>
    <property type="match status" value="1"/>
</dbReference>
<organism evidence="2 3">
    <name type="scientific">Eiseniibacteriota bacterium</name>
    <dbReference type="NCBI Taxonomy" id="2212470"/>
    <lineage>
        <taxon>Bacteria</taxon>
        <taxon>Candidatus Eiseniibacteriota</taxon>
    </lineage>
</organism>
<dbReference type="PANTHER" id="PTHR34406">
    <property type="entry name" value="PROTEIN YCEI"/>
    <property type="match status" value="1"/>
</dbReference>
<feature type="domain" description="Lipid/polyisoprenoid-binding YceI-like" evidence="1">
    <location>
        <begin position="3"/>
        <end position="184"/>
    </location>
</feature>
<evidence type="ECO:0000313" key="3">
    <source>
        <dbReference type="Proteomes" id="UP000319829"/>
    </source>
</evidence>
<proteinExistence type="predicted"/>